<feature type="non-terminal residue" evidence="1">
    <location>
        <position position="53"/>
    </location>
</feature>
<organism evidence="1">
    <name type="scientific">marine sediment metagenome</name>
    <dbReference type="NCBI Taxonomy" id="412755"/>
    <lineage>
        <taxon>unclassified sequences</taxon>
        <taxon>metagenomes</taxon>
        <taxon>ecological metagenomes</taxon>
    </lineage>
</organism>
<dbReference type="AlphaFoldDB" id="A0A0F9BUN9"/>
<name>A0A0F9BUN9_9ZZZZ</name>
<dbReference type="EMBL" id="LAZR01036140">
    <property type="protein sequence ID" value="KKL25645.1"/>
    <property type="molecule type" value="Genomic_DNA"/>
</dbReference>
<proteinExistence type="predicted"/>
<protein>
    <submittedName>
        <fullName evidence="1">Uncharacterized protein</fullName>
    </submittedName>
</protein>
<reference evidence="1" key="1">
    <citation type="journal article" date="2015" name="Nature">
        <title>Complex archaea that bridge the gap between prokaryotes and eukaryotes.</title>
        <authorList>
            <person name="Spang A."/>
            <person name="Saw J.H."/>
            <person name="Jorgensen S.L."/>
            <person name="Zaremba-Niedzwiedzka K."/>
            <person name="Martijn J."/>
            <person name="Lind A.E."/>
            <person name="van Eijk R."/>
            <person name="Schleper C."/>
            <person name="Guy L."/>
            <person name="Ettema T.J."/>
        </authorList>
    </citation>
    <scope>NUCLEOTIDE SEQUENCE</scope>
</reference>
<sequence length="53" mass="5979">MDAGQSAAPQWSIDVNIVRLALVKHIVYTNTNVQQNIVWKYKISKPKSINVPT</sequence>
<gene>
    <name evidence="1" type="ORF">LCGC14_2403240</name>
</gene>
<comment type="caution">
    <text evidence="1">The sequence shown here is derived from an EMBL/GenBank/DDBJ whole genome shotgun (WGS) entry which is preliminary data.</text>
</comment>
<accession>A0A0F9BUN9</accession>
<evidence type="ECO:0000313" key="1">
    <source>
        <dbReference type="EMBL" id="KKL25645.1"/>
    </source>
</evidence>